<evidence type="ECO:0000256" key="5">
    <source>
        <dbReference type="PROSITE-ProRule" id="PRU00277"/>
    </source>
</evidence>
<dbReference type="EMBL" id="FO117577">
    <property type="protein sequence ID" value="CCF99346.1"/>
    <property type="molecule type" value="Genomic_DNA"/>
</dbReference>
<sequence length="291" mass="33197">MATTILIGCQTEAPEYFLTEGGLKYKYRDIVGEGKEPQVGDVLSVLMKWSTIEDSVFYRSVNTGYNGADIVKLQKQNKQGGIEEGFAKLKEGDSVTFYINPERFFKEYIQAETPAFLISDAEMKIDIRLIKVQSSKEYELALIEWQRYKEFEEFQKIEETLDYWSSTGDSIVEVDGLYIVYDAVDKGEALNYNAVFELHYIATFTNGQEFYNTYNNGHPDEFQFGQNGQMVEGLKNAISMMKYGQKAKVLIPSDRGFKAKGSAGNIVPPFTPVIYYLEILPKVDEDVFIEK</sequence>
<name>H6RE85_9BACT</name>
<comment type="similarity">
    <text evidence="2 6">Belongs to the FKBP-type PPIase family.</text>
</comment>
<accession>H6RE85</accession>
<keyword evidence="4 5" id="KW-0413">Isomerase</keyword>
<dbReference type="SUPFAM" id="SSF54534">
    <property type="entry name" value="FKBP-like"/>
    <property type="match status" value="2"/>
</dbReference>
<dbReference type="AlphaFoldDB" id="H6RE85"/>
<dbReference type="Gene3D" id="3.10.50.40">
    <property type="match status" value="2"/>
</dbReference>
<evidence type="ECO:0000313" key="8">
    <source>
        <dbReference type="EMBL" id="CCF99346.1"/>
    </source>
</evidence>
<dbReference type="InterPro" id="IPR046357">
    <property type="entry name" value="PPIase_dom_sf"/>
</dbReference>
<proteinExistence type="inferred from homology"/>
<reference evidence="8" key="1">
    <citation type="journal article" date="2012" name="Environ. Microbiol.">
        <title>Genomic content of uncultured Bacteroidetes from contrasting oceanic provinces in the North Atlantic Ocean.</title>
        <authorList>
            <person name="Gomez-Pereira P.R."/>
            <person name="Schuler M."/>
            <person name="Fuchs B.M."/>
            <person name="Bennke C."/>
            <person name="Teeling H."/>
            <person name="Waldmann J."/>
            <person name="Richter M."/>
            <person name="Barbe V."/>
            <person name="Bataille E."/>
            <person name="Glockner F.O."/>
            <person name="Amann R."/>
        </authorList>
    </citation>
    <scope>NUCLEOTIDE SEQUENCE</scope>
</reference>
<comment type="catalytic activity">
    <reaction evidence="1 5 6">
        <text>[protein]-peptidylproline (omega=180) = [protein]-peptidylproline (omega=0)</text>
        <dbReference type="Rhea" id="RHEA:16237"/>
        <dbReference type="Rhea" id="RHEA-COMP:10747"/>
        <dbReference type="Rhea" id="RHEA-COMP:10748"/>
        <dbReference type="ChEBI" id="CHEBI:83833"/>
        <dbReference type="ChEBI" id="CHEBI:83834"/>
        <dbReference type="EC" id="5.2.1.8"/>
    </reaction>
</comment>
<evidence type="ECO:0000256" key="2">
    <source>
        <dbReference type="ARBA" id="ARBA00006577"/>
    </source>
</evidence>
<reference evidence="8" key="2">
    <citation type="submission" date="2012-02" db="EMBL/GenBank/DDBJ databases">
        <authorList>
            <person name="Genoscope - CEA"/>
        </authorList>
    </citation>
    <scope>NUCLEOTIDE SEQUENCE</scope>
</reference>
<evidence type="ECO:0000256" key="3">
    <source>
        <dbReference type="ARBA" id="ARBA00023110"/>
    </source>
</evidence>
<dbReference type="PANTHER" id="PTHR43811:SF19">
    <property type="entry name" value="39 KDA FK506-BINDING NUCLEAR PROTEIN"/>
    <property type="match status" value="1"/>
</dbReference>
<dbReference type="InterPro" id="IPR001179">
    <property type="entry name" value="PPIase_FKBP_dom"/>
</dbReference>
<organism evidence="8">
    <name type="scientific">uncultured Cytophagia bacterium</name>
    <dbReference type="NCBI Taxonomy" id="768505"/>
    <lineage>
        <taxon>Bacteria</taxon>
        <taxon>Pseudomonadati</taxon>
        <taxon>Bacteroidota</taxon>
        <taxon>Cytophagia</taxon>
        <taxon>environmental samples</taxon>
    </lineage>
</organism>
<protein>
    <recommendedName>
        <fullName evidence="6">Peptidyl-prolyl cis-trans isomerase</fullName>
        <ecNumber evidence="6">5.2.1.8</ecNumber>
    </recommendedName>
</protein>
<evidence type="ECO:0000256" key="4">
    <source>
        <dbReference type="ARBA" id="ARBA00023235"/>
    </source>
</evidence>
<dbReference type="EC" id="5.2.1.8" evidence="6"/>
<dbReference type="GO" id="GO:0003755">
    <property type="term" value="F:peptidyl-prolyl cis-trans isomerase activity"/>
    <property type="evidence" value="ECO:0007669"/>
    <property type="project" value="UniProtKB-UniRule"/>
</dbReference>
<gene>
    <name evidence="8" type="ORF">VIS_S3BBA60004</name>
</gene>
<dbReference type="PANTHER" id="PTHR43811">
    <property type="entry name" value="FKBP-TYPE PEPTIDYL-PROLYL CIS-TRANS ISOMERASE FKPA"/>
    <property type="match status" value="1"/>
</dbReference>
<evidence type="ECO:0000259" key="7">
    <source>
        <dbReference type="PROSITE" id="PS50059"/>
    </source>
</evidence>
<dbReference type="PROSITE" id="PS50059">
    <property type="entry name" value="FKBP_PPIASE"/>
    <property type="match status" value="1"/>
</dbReference>
<dbReference type="Pfam" id="PF00254">
    <property type="entry name" value="FKBP_C"/>
    <property type="match status" value="1"/>
</dbReference>
<evidence type="ECO:0000256" key="1">
    <source>
        <dbReference type="ARBA" id="ARBA00000971"/>
    </source>
</evidence>
<evidence type="ECO:0000256" key="6">
    <source>
        <dbReference type="RuleBase" id="RU003915"/>
    </source>
</evidence>
<keyword evidence="3 5" id="KW-0697">Rotamase</keyword>
<feature type="domain" description="PPIase FKBP-type" evidence="7">
    <location>
        <begin position="193"/>
        <end position="283"/>
    </location>
</feature>